<comment type="caution">
    <text evidence="2">The sequence shown here is derived from an EMBL/GenBank/DDBJ whole genome shotgun (WGS) entry which is preliminary data.</text>
</comment>
<proteinExistence type="predicted"/>
<gene>
    <name evidence="2" type="ORF">LCGC14_1440620</name>
</gene>
<dbReference type="AlphaFoldDB" id="A0A0F9M1D3"/>
<protein>
    <submittedName>
        <fullName evidence="2">Uncharacterized protein</fullName>
    </submittedName>
</protein>
<feature type="non-terminal residue" evidence="2">
    <location>
        <position position="1"/>
    </location>
</feature>
<evidence type="ECO:0000313" key="2">
    <source>
        <dbReference type="EMBL" id="KKM70445.1"/>
    </source>
</evidence>
<evidence type="ECO:0000256" key="1">
    <source>
        <dbReference type="SAM" id="Coils"/>
    </source>
</evidence>
<organism evidence="2">
    <name type="scientific">marine sediment metagenome</name>
    <dbReference type="NCBI Taxonomy" id="412755"/>
    <lineage>
        <taxon>unclassified sequences</taxon>
        <taxon>metagenomes</taxon>
        <taxon>ecological metagenomes</taxon>
    </lineage>
</organism>
<dbReference type="EMBL" id="LAZR01009816">
    <property type="protein sequence ID" value="KKM70445.1"/>
    <property type="molecule type" value="Genomic_DNA"/>
</dbReference>
<name>A0A0F9M1D3_9ZZZZ</name>
<feature type="coiled-coil region" evidence="1">
    <location>
        <begin position="373"/>
        <end position="456"/>
    </location>
</feature>
<reference evidence="2" key="1">
    <citation type="journal article" date="2015" name="Nature">
        <title>Complex archaea that bridge the gap between prokaryotes and eukaryotes.</title>
        <authorList>
            <person name="Spang A."/>
            <person name="Saw J.H."/>
            <person name="Jorgensen S.L."/>
            <person name="Zaremba-Niedzwiedzka K."/>
            <person name="Martijn J."/>
            <person name="Lind A.E."/>
            <person name="van Eijk R."/>
            <person name="Schleper C."/>
            <person name="Guy L."/>
            <person name="Ettema T.J."/>
        </authorList>
    </citation>
    <scope>NUCLEOTIDE SEQUENCE</scope>
</reference>
<accession>A0A0F9M1D3</accession>
<sequence>YVIIIMRLYITKNKTTSLRDKMSTNNTLRITSNKGVTADVEFLSSSRKTGLLNKIVHFIYKIAADIFSNYFEVIYTNANDKNYEYVIKKHNFTKYEKSNDLEAAQKGEFGTDGNFVDGHYFGTNHTVKKIEDLSLFSESKPTPALSQSQKIAFKSSVSSALHLAQELLNKSDQVAFKEIIPKTELTQLKDYLKEYEKMSPEDGISIEEGNLSTFEAIGKLLNTLEGALIHTTPRDVNTLSRKNTEINIAKQKMSGAIAELTEKIRLKSIELTDLEKVFEFEFETKADIENEIAPKAAALEDYTKLYDKIKSSLIAQVLENGDVFDEDVLSGINFVNDFERAVENNEDLSSYYTNLTEKGESLFATLEQVKRNIVDISKKLKVLNISLRDLEEKMERFSEDIEENKVEIASTQVELESLKQKRNPLVLEEKQLIATSESTKRELEAAEKQFQKDQLKVKSDFAFKILRFIPQQA</sequence>
<keyword evidence="1" id="KW-0175">Coiled coil</keyword>